<dbReference type="Gene3D" id="1.10.3210.10">
    <property type="entry name" value="Hypothetical protein af1432"/>
    <property type="match status" value="1"/>
</dbReference>
<dbReference type="AlphaFoldDB" id="A0A0B5QTX6"/>
<protein>
    <submittedName>
        <fullName evidence="3">HD-GYP domain-containing protein (C-di-GMP phosphodiesterase class II)</fullName>
    </submittedName>
    <submittedName>
        <fullName evidence="2">Metal-dependent phosphohydrolase</fullName>
    </submittedName>
</protein>
<dbReference type="OrthoDB" id="9804747at2"/>
<dbReference type="Proteomes" id="UP000031866">
    <property type="component" value="Chromosome"/>
</dbReference>
<dbReference type="InterPro" id="IPR003607">
    <property type="entry name" value="HD/PDEase_dom"/>
</dbReference>
<reference evidence="2" key="2">
    <citation type="submission" date="2016-02" db="EMBL/GenBank/DDBJ databases">
        <title>Genome sequence of Clostridium beijerinckii strain 59B.</title>
        <authorList>
            <person name="Little G.T."/>
            <person name="Minton N.P."/>
        </authorList>
    </citation>
    <scope>NUCLEOTIDE SEQUENCE</scope>
    <source>
        <strain evidence="2">NCIMB 14988</strain>
    </source>
</reference>
<keyword evidence="2" id="KW-0378">Hydrolase</keyword>
<dbReference type="Pfam" id="PF01966">
    <property type="entry name" value="HD"/>
    <property type="match status" value="1"/>
</dbReference>
<dbReference type="GO" id="GO:0016787">
    <property type="term" value="F:hydrolase activity"/>
    <property type="evidence" value="ECO:0007669"/>
    <property type="project" value="UniProtKB-KW"/>
</dbReference>
<dbReference type="InterPro" id="IPR006674">
    <property type="entry name" value="HD_domain"/>
</dbReference>
<organism evidence="2 4">
    <name type="scientific">Clostridium beijerinckii</name>
    <name type="common">Clostridium MP</name>
    <dbReference type="NCBI Taxonomy" id="1520"/>
    <lineage>
        <taxon>Bacteria</taxon>
        <taxon>Bacillati</taxon>
        <taxon>Bacillota</taxon>
        <taxon>Clostridia</taxon>
        <taxon>Eubacteriales</taxon>
        <taxon>Clostridiaceae</taxon>
        <taxon>Clostridium</taxon>
    </lineage>
</organism>
<dbReference type="RefSeq" id="WP_041898051.1">
    <property type="nucleotide sequence ID" value="NZ_CP010086.2"/>
</dbReference>
<reference evidence="3" key="3">
    <citation type="submission" date="2020-05" db="EMBL/GenBank/DDBJ databases">
        <title>Genomic insights into acetone-butanol-ethanol (ABE) fermentation by sequencing solventogenic clostridia strains.</title>
        <authorList>
            <person name="Brown S."/>
        </authorList>
    </citation>
    <scope>NUCLEOTIDE SEQUENCE</scope>
    <source>
        <strain evidence="3">DJ126</strain>
    </source>
</reference>
<gene>
    <name evidence="3" type="ORF">DFH45_003905</name>
    <name evidence="2" type="ORF">LF65_03774</name>
</gene>
<proteinExistence type="predicted"/>
<dbReference type="SUPFAM" id="SSF109604">
    <property type="entry name" value="HD-domain/PDEase-like"/>
    <property type="match status" value="1"/>
</dbReference>
<reference evidence="4" key="1">
    <citation type="submission" date="2014-12" db="EMBL/GenBank/DDBJ databases">
        <title>Genome sequence of Clostridium beijerinckii strain 59B.</title>
        <authorList>
            <person name="Little G.T."/>
            <person name="Minton N.P."/>
        </authorList>
    </citation>
    <scope>NUCLEOTIDE SEQUENCE [LARGE SCALE GENOMIC DNA]</scope>
    <source>
        <strain evidence="4">59B</strain>
    </source>
</reference>
<sequence>MRLVILNEKAMDKELAVPIYTQSGMIYLNKGAKINERNIEQIKKIGINTVYIDDGINDVTLQEIYDAPLRLKAIKELKNVFDECKRKKYVPEQPVIKIVEEIIENINISENAYLYNNLAKNDKDLELCTHSLNVALLSIIIGYKKKYSQDKILKLGIGAILHDIGKMVSNGEDHTIEGYKLVKSNNYFSATLCTCIRSHHENEDGSGYPEKLKGDKIYEFAKIVSICNEYINILESDDSILPHHAIEVLAAMGQQRFSNDIYKDFVGSIYCYPNGLTVKLSNGLEAMVIKQNINMPTRPIVAFKENDNIKYIDLVNNLTIFIEEVVY</sequence>
<feature type="domain" description="HD/PDEase" evidence="1">
    <location>
        <begin position="123"/>
        <end position="242"/>
    </location>
</feature>
<dbReference type="STRING" id="1520.LF65_03774"/>
<dbReference type="Proteomes" id="UP000821656">
    <property type="component" value="Unassembled WGS sequence"/>
</dbReference>
<evidence type="ECO:0000313" key="4">
    <source>
        <dbReference type="Proteomes" id="UP000031866"/>
    </source>
</evidence>
<evidence type="ECO:0000313" key="2">
    <source>
        <dbReference type="EMBL" id="AJH00329.1"/>
    </source>
</evidence>
<dbReference type="CDD" id="cd00077">
    <property type="entry name" value="HDc"/>
    <property type="match status" value="1"/>
</dbReference>
<accession>A0A0B5QTX6</accession>
<dbReference type="SMART" id="SM00471">
    <property type="entry name" value="HDc"/>
    <property type="match status" value="1"/>
</dbReference>
<name>A0A0B5QTX6_CLOBE</name>
<dbReference type="EMBL" id="JABSXK010000001">
    <property type="protein sequence ID" value="NRV10942.1"/>
    <property type="molecule type" value="Genomic_DNA"/>
</dbReference>
<evidence type="ECO:0000313" key="3">
    <source>
        <dbReference type="EMBL" id="NRV10942.1"/>
    </source>
</evidence>
<dbReference type="PANTHER" id="PTHR43155:SF2">
    <property type="entry name" value="CYCLIC DI-GMP PHOSPHODIESTERASE PA4108"/>
    <property type="match status" value="1"/>
</dbReference>
<dbReference type="EMBL" id="CP010086">
    <property type="protein sequence ID" value="AJH00329.1"/>
    <property type="molecule type" value="Genomic_DNA"/>
</dbReference>
<dbReference type="PANTHER" id="PTHR43155">
    <property type="entry name" value="CYCLIC DI-GMP PHOSPHODIESTERASE PA4108-RELATED"/>
    <property type="match status" value="1"/>
</dbReference>
<evidence type="ECO:0000259" key="1">
    <source>
        <dbReference type="SMART" id="SM00471"/>
    </source>
</evidence>
<dbReference type="KEGG" id="cbei:LF65_03774"/>